<keyword evidence="3" id="KW-1185">Reference proteome</keyword>
<dbReference type="PANTHER" id="PTHR11455:SF62">
    <property type="entry name" value="(6-4)DNA PHOTOLYASE"/>
    <property type="match status" value="1"/>
</dbReference>
<evidence type="ECO:0000259" key="1">
    <source>
        <dbReference type="Pfam" id="PF00875"/>
    </source>
</evidence>
<dbReference type="GO" id="GO:0071949">
    <property type="term" value="F:FAD binding"/>
    <property type="evidence" value="ECO:0007669"/>
    <property type="project" value="TreeGrafter"/>
</dbReference>
<dbReference type="SUPFAM" id="SSF52425">
    <property type="entry name" value="Cryptochrome/photolyase, N-terminal domain"/>
    <property type="match status" value="1"/>
</dbReference>
<dbReference type="InterPro" id="IPR002081">
    <property type="entry name" value="Cryptochrome/DNA_photolyase_1"/>
</dbReference>
<name>A0A5N6L9Z1_9ASTR</name>
<dbReference type="InterPro" id="IPR036155">
    <property type="entry name" value="Crypto/Photolyase_N_sf"/>
</dbReference>
<sequence length="124" mass="13554">MHREVSNDEIQGENKIETALKDEGVEINSFWGGTLYHIDDLPFKLEEMPTNYGEFRERVKGIKVRNTIDVLDQLKGLPSGGNVDPGEIPSLADLGLNPNASKTQVKPVINGPVIGGETEALKQA</sequence>
<comment type="caution">
    <text evidence="2">The sequence shown here is derived from an EMBL/GenBank/DDBJ whole genome shotgun (WGS) entry which is preliminary data.</text>
</comment>
<reference evidence="2 3" key="1">
    <citation type="submission" date="2019-05" db="EMBL/GenBank/DDBJ databases">
        <title>Mikania micrantha, genome provides insights into the molecular mechanism of rapid growth.</title>
        <authorList>
            <person name="Liu B."/>
        </authorList>
    </citation>
    <scope>NUCLEOTIDE SEQUENCE [LARGE SCALE GENOMIC DNA]</scope>
    <source>
        <strain evidence="2">NLD-2019</strain>
        <tissue evidence="2">Leaf</tissue>
    </source>
</reference>
<dbReference type="InterPro" id="IPR006050">
    <property type="entry name" value="DNA_photolyase_N"/>
</dbReference>
<organism evidence="2 3">
    <name type="scientific">Mikania micrantha</name>
    <name type="common">bitter vine</name>
    <dbReference type="NCBI Taxonomy" id="192012"/>
    <lineage>
        <taxon>Eukaryota</taxon>
        <taxon>Viridiplantae</taxon>
        <taxon>Streptophyta</taxon>
        <taxon>Embryophyta</taxon>
        <taxon>Tracheophyta</taxon>
        <taxon>Spermatophyta</taxon>
        <taxon>Magnoliopsida</taxon>
        <taxon>eudicotyledons</taxon>
        <taxon>Gunneridae</taxon>
        <taxon>Pentapetalae</taxon>
        <taxon>asterids</taxon>
        <taxon>campanulids</taxon>
        <taxon>Asterales</taxon>
        <taxon>Asteraceae</taxon>
        <taxon>Asteroideae</taxon>
        <taxon>Heliantheae alliance</taxon>
        <taxon>Eupatorieae</taxon>
        <taxon>Mikania</taxon>
    </lineage>
</organism>
<dbReference type="AlphaFoldDB" id="A0A5N6L9Z1"/>
<dbReference type="GO" id="GO:0000719">
    <property type="term" value="P:photoreactive repair"/>
    <property type="evidence" value="ECO:0007669"/>
    <property type="project" value="TreeGrafter"/>
</dbReference>
<dbReference type="EMBL" id="SZYD01002157">
    <property type="protein sequence ID" value="KAC9871536.1"/>
    <property type="molecule type" value="Genomic_DNA"/>
</dbReference>
<protein>
    <recommendedName>
        <fullName evidence="1">Photolyase/cryptochrome alpha/beta domain-containing protein</fullName>
    </recommendedName>
</protein>
<dbReference type="PANTHER" id="PTHR11455">
    <property type="entry name" value="CRYPTOCHROME"/>
    <property type="match status" value="1"/>
</dbReference>
<evidence type="ECO:0000313" key="2">
    <source>
        <dbReference type="EMBL" id="KAC9871536.1"/>
    </source>
</evidence>
<evidence type="ECO:0000313" key="3">
    <source>
        <dbReference type="Proteomes" id="UP000326396"/>
    </source>
</evidence>
<dbReference type="Gene3D" id="3.40.50.620">
    <property type="entry name" value="HUPs"/>
    <property type="match status" value="1"/>
</dbReference>
<dbReference type="OrthoDB" id="435881at2759"/>
<gene>
    <name evidence="2" type="ORF">E3N88_45160</name>
</gene>
<proteinExistence type="predicted"/>
<dbReference type="Proteomes" id="UP000326396">
    <property type="component" value="Unassembled WGS sequence"/>
</dbReference>
<dbReference type="GO" id="GO:0003904">
    <property type="term" value="F:deoxyribodipyrimidine photo-lyase activity"/>
    <property type="evidence" value="ECO:0007669"/>
    <property type="project" value="TreeGrafter"/>
</dbReference>
<dbReference type="Pfam" id="PF00875">
    <property type="entry name" value="DNA_photolyase"/>
    <property type="match status" value="1"/>
</dbReference>
<dbReference type="Gene3D" id="1.25.40.80">
    <property type="match status" value="1"/>
</dbReference>
<accession>A0A5N6L9Z1</accession>
<feature type="domain" description="Photolyase/cryptochrome alpha/beta" evidence="1">
    <location>
        <begin position="2"/>
        <end position="61"/>
    </location>
</feature>
<dbReference type="GO" id="GO:0003677">
    <property type="term" value="F:DNA binding"/>
    <property type="evidence" value="ECO:0007669"/>
    <property type="project" value="TreeGrafter"/>
</dbReference>
<dbReference type="InterPro" id="IPR014729">
    <property type="entry name" value="Rossmann-like_a/b/a_fold"/>
</dbReference>